<evidence type="ECO:0000259" key="1">
    <source>
        <dbReference type="Pfam" id="PF00534"/>
    </source>
</evidence>
<gene>
    <name evidence="3" type="ORF">D0Y50_13860</name>
</gene>
<dbReference type="InterPro" id="IPR028098">
    <property type="entry name" value="Glyco_trans_4-like_N"/>
</dbReference>
<evidence type="ECO:0000259" key="2">
    <source>
        <dbReference type="Pfam" id="PF13439"/>
    </source>
</evidence>
<reference evidence="3 4" key="1">
    <citation type="submission" date="2018-08" db="EMBL/GenBank/DDBJ databases">
        <title>Salinimonas sediminis sp. nov., a piezophilic bacterium isolated from a deep-sea sediment sample from the New Britain Trench.</title>
        <authorList>
            <person name="Cao J."/>
        </authorList>
    </citation>
    <scope>NUCLEOTIDE SEQUENCE [LARGE SCALE GENOMIC DNA]</scope>
    <source>
        <strain evidence="3 4">N102</strain>
    </source>
</reference>
<dbReference type="KEGG" id="salm:D0Y50_13860"/>
<dbReference type="Pfam" id="PF13439">
    <property type="entry name" value="Glyco_transf_4"/>
    <property type="match status" value="1"/>
</dbReference>
<feature type="domain" description="Glycosyl transferase family 1" evidence="1">
    <location>
        <begin position="180"/>
        <end position="334"/>
    </location>
</feature>
<proteinExistence type="predicted"/>
<dbReference type="AlphaFoldDB" id="A0A346NP79"/>
<dbReference type="OrthoDB" id="9775208at2"/>
<dbReference type="RefSeq" id="WP_108565927.1">
    <property type="nucleotide sequence ID" value="NZ_CP031769.1"/>
</dbReference>
<dbReference type="GO" id="GO:0016757">
    <property type="term" value="F:glycosyltransferase activity"/>
    <property type="evidence" value="ECO:0007669"/>
    <property type="project" value="UniProtKB-ARBA"/>
</dbReference>
<dbReference type="SUPFAM" id="SSF53756">
    <property type="entry name" value="UDP-Glycosyltransferase/glycogen phosphorylase"/>
    <property type="match status" value="1"/>
</dbReference>
<dbReference type="InterPro" id="IPR001296">
    <property type="entry name" value="Glyco_trans_1"/>
</dbReference>
<dbReference type="PANTHER" id="PTHR12526:SF630">
    <property type="entry name" value="GLYCOSYLTRANSFERASE"/>
    <property type="match status" value="1"/>
</dbReference>
<dbReference type="CDD" id="cd03811">
    <property type="entry name" value="GT4_GT28_WabH-like"/>
    <property type="match status" value="1"/>
</dbReference>
<dbReference type="Pfam" id="PF00534">
    <property type="entry name" value="Glycos_transf_1"/>
    <property type="match status" value="1"/>
</dbReference>
<feature type="domain" description="Glycosyltransferase subfamily 4-like N-terminal" evidence="2">
    <location>
        <begin position="15"/>
        <end position="170"/>
    </location>
</feature>
<keyword evidence="3" id="KW-0808">Transferase</keyword>
<evidence type="ECO:0000313" key="4">
    <source>
        <dbReference type="Proteomes" id="UP000262073"/>
    </source>
</evidence>
<keyword evidence="4" id="KW-1185">Reference proteome</keyword>
<sequence>MTYKILHLIDTTGPGGAEDVFITLADKIRSQTTDSIAVIRGEGYVANTLRKRGIEPVIIDSKGSFNVGFIRQLCQLIKKHNIGLIQSHLLGSNVYASIVGLITRTPVIATYHGMVDVSPNERFKGLKLWFMRNGIARFVAVSRSLQHKIQEHKLLVPERTSVIYNGIDVASYKPQRVNRLKQALNLDPDTYLLGALGNVRKSKRYDLLVAAVAQANAALPAQGAKLAVVIAGDPKASLKVHLDEQMQKLGVTNIHFIGFIDDTAEYLQNLDGFILSSDAEGFSISTIEAMASGLPVIATKCGGPQEIIQNQAQATLVEIDASALAHAIIHNIESYQPGAVNQQAIERVSSAFSQQAMVAAYAALYKSADSHYPGHDTNREPGA</sequence>
<accession>A0A346NP79</accession>
<organism evidence="3 4">
    <name type="scientific">Salinimonas sediminis</name>
    <dbReference type="NCBI Taxonomy" id="2303538"/>
    <lineage>
        <taxon>Bacteria</taxon>
        <taxon>Pseudomonadati</taxon>
        <taxon>Pseudomonadota</taxon>
        <taxon>Gammaproteobacteria</taxon>
        <taxon>Alteromonadales</taxon>
        <taxon>Alteromonadaceae</taxon>
        <taxon>Alteromonas/Salinimonas group</taxon>
        <taxon>Salinimonas</taxon>
    </lineage>
</organism>
<dbReference type="EMBL" id="CP031769">
    <property type="protein sequence ID" value="AXR07336.1"/>
    <property type="molecule type" value="Genomic_DNA"/>
</dbReference>
<dbReference type="Gene3D" id="3.40.50.2000">
    <property type="entry name" value="Glycogen Phosphorylase B"/>
    <property type="match status" value="2"/>
</dbReference>
<evidence type="ECO:0000313" key="3">
    <source>
        <dbReference type="EMBL" id="AXR07336.1"/>
    </source>
</evidence>
<name>A0A346NP79_9ALTE</name>
<dbReference type="PANTHER" id="PTHR12526">
    <property type="entry name" value="GLYCOSYLTRANSFERASE"/>
    <property type="match status" value="1"/>
</dbReference>
<dbReference type="Proteomes" id="UP000262073">
    <property type="component" value="Chromosome"/>
</dbReference>
<protein>
    <submittedName>
        <fullName evidence="3">Glycosyltransferase</fullName>
    </submittedName>
</protein>